<dbReference type="GO" id="GO:0000712">
    <property type="term" value="P:resolution of meiotic recombination intermediates"/>
    <property type="evidence" value="ECO:0007669"/>
    <property type="project" value="TreeGrafter"/>
</dbReference>
<dbReference type="GO" id="GO:0006308">
    <property type="term" value="P:DNA catabolic process"/>
    <property type="evidence" value="ECO:0007669"/>
    <property type="project" value="InterPro"/>
</dbReference>
<dbReference type="SUPFAM" id="SSF52980">
    <property type="entry name" value="Restriction endonuclease-like"/>
    <property type="match status" value="1"/>
</dbReference>
<dbReference type="InterPro" id="IPR033309">
    <property type="entry name" value="Mus81"/>
</dbReference>
<dbReference type="GO" id="GO:0003677">
    <property type="term" value="F:DNA binding"/>
    <property type="evidence" value="ECO:0007669"/>
    <property type="project" value="InterPro"/>
</dbReference>
<dbReference type="PANTHER" id="PTHR13451">
    <property type="entry name" value="CLASS II CROSSOVER JUNCTION ENDONUCLEASE MUS81"/>
    <property type="match status" value="1"/>
</dbReference>
<dbReference type="Pfam" id="PF02732">
    <property type="entry name" value="ERCC4"/>
    <property type="match status" value="1"/>
</dbReference>
<dbReference type="SUPFAM" id="SSF47781">
    <property type="entry name" value="RuvA domain 2-like"/>
    <property type="match status" value="1"/>
</dbReference>
<name>A0A6C0KNK7_9ZZZZ</name>
<dbReference type="GO" id="GO:0048476">
    <property type="term" value="C:Holliday junction resolvase complex"/>
    <property type="evidence" value="ECO:0007669"/>
    <property type="project" value="TreeGrafter"/>
</dbReference>
<dbReference type="InterPro" id="IPR010994">
    <property type="entry name" value="RuvA_2-like"/>
</dbReference>
<dbReference type="GO" id="GO:0005634">
    <property type="term" value="C:nucleus"/>
    <property type="evidence" value="ECO:0007669"/>
    <property type="project" value="TreeGrafter"/>
</dbReference>
<dbReference type="GO" id="GO:0008821">
    <property type="term" value="F:crossover junction DNA endonuclease activity"/>
    <property type="evidence" value="ECO:0007669"/>
    <property type="project" value="InterPro"/>
</dbReference>
<organism evidence="3">
    <name type="scientific">viral metagenome</name>
    <dbReference type="NCBI Taxonomy" id="1070528"/>
    <lineage>
        <taxon>unclassified sequences</taxon>
        <taxon>metagenomes</taxon>
        <taxon>organismal metagenomes</taxon>
    </lineage>
</organism>
<dbReference type="GO" id="GO:0031573">
    <property type="term" value="P:mitotic intra-S DNA damage checkpoint signaling"/>
    <property type="evidence" value="ECO:0007669"/>
    <property type="project" value="TreeGrafter"/>
</dbReference>
<accession>A0A6C0KNK7</accession>
<dbReference type="InterPro" id="IPR006166">
    <property type="entry name" value="ERCC4_domain"/>
</dbReference>
<feature type="domain" description="ERCC4" evidence="2">
    <location>
        <begin position="1"/>
        <end position="97"/>
    </location>
</feature>
<evidence type="ECO:0000259" key="2">
    <source>
        <dbReference type="SMART" id="SM00891"/>
    </source>
</evidence>
<dbReference type="InterPro" id="IPR011335">
    <property type="entry name" value="Restrct_endonuc-II-like"/>
</dbReference>
<sequence>MFYIDNRENDLIKIIEGKETKEEMHVMQLLVGDIWIGVQGEGEDRKIAEGGLVVERKSIRDWEASILDGRYREQRGRILSFCHENKTQPMYILEGSLESGTGRLQKKAIMKFINRLIFHYQIPVMQTQSIFETAELVEALIEQWKDDPKNLQRTTELVKVTDGIHIQKKVNAGDSTQFAITCLAQCPGVSVKMAEAILNELGSLKAVMEAPVKSIEQIKVGNRKVGPVVAKRLSEIMCPVPDPVSDPVYAPST</sequence>
<keyword evidence="1" id="KW-0378">Hydrolase</keyword>
<dbReference type="Gene3D" id="3.40.50.10130">
    <property type="match status" value="1"/>
</dbReference>
<dbReference type="PANTHER" id="PTHR13451:SF0">
    <property type="entry name" value="CROSSOVER JUNCTION ENDONUCLEASE MUS81"/>
    <property type="match status" value="1"/>
</dbReference>
<dbReference type="Gene3D" id="1.10.150.20">
    <property type="entry name" value="5' to 3' exonuclease, C-terminal subdomain"/>
    <property type="match status" value="1"/>
</dbReference>
<dbReference type="GO" id="GO:0048257">
    <property type="term" value="F:3'-flap endonuclease activity"/>
    <property type="evidence" value="ECO:0007669"/>
    <property type="project" value="TreeGrafter"/>
</dbReference>
<proteinExistence type="predicted"/>
<dbReference type="GO" id="GO:0000727">
    <property type="term" value="P:double-strand break repair via break-induced replication"/>
    <property type="evidence" value="ECO:0007669"/>
    <property type="project" value="TreeGrafter"/>
</dbReference>
<evidence type="ECO:0000256" key="1">
    <source>
        <dbReference type="ARBA" id="ARBA00022801"/>
    </source>
</evidence>
<dbReference type="EMBL" id="MN740937">
    <property type="protein sequence ID" value="QHU18761.1"/>
    <property type="molecule type" value="Genomic_DNA"/>
</dbReference>
<reference evidence="3" key="1">
    <citation type="journal article" date="2020" name="Nature">
        <title>Giant virus diversity and host interactions through global metagenomics.</title>
        <authorList>
            <person name="Schulz F."/>
            <person name="Roux S."/>
            <person name="Paez-Espino D."/>
            <person name="Jungbluth S."/>
            <person name="Walsh D.A."/>
            <person name="Denef V.J."/>
            <person name="McMahon K.D."/>
            <person name="Konstantinidis K.T."/>
            <person name="Eloe-Fadrosh E.A."/>
            <person name="Kyrpides N.C."/>
            <person name="Woyke T."/>
        </authorList>
    </citation>
    <scope>NUCLEOTIDE SEQUENCE</scope>
    <source>
        <strain evidence="3">GVMAG-S-3300013006-158</strain>
    </source>
</reference>
<dbReference type="SMART" id="SM00891">
    <property type="entry name" value="ERCC4"/>
    <property type="match status" value="1"/>
</dbReference>
<evidence type="ECO:0000313" key="3">
    <source>
        <dbReference type="EMBL" id="QHU18761.1"/>
    </source>
</evidence>
<protein>
    <recommendedName>
        <fullName evidence="2">ERCC4 domain-containing protein</fullName>
    </recommendedName>
</protein>
<dbReference type="AlphaFoldDB" id="A0A6C0KNK7"/>